<dbReference type="InterPro" id="IPR011992">
    <property type="entry name" value="EF-hand-dom_pair"/>
</dbReference>
<dbReference type="InterPro" id="IPR050403">
    <property type="entry name" value="Myosin_RLC"/>
</dbReference>
<dbReference type="Ensembl" id="ENSFTIT00000018088.1">
    <property type="protein sequence ID" value="ENSFTIP00000017358.1"/>
    <property type="gene ID" value="ENSFTIG00000011481.1"/>
</dbReference>
<feature type="domain" description="EF-hand" evidence="3">
    <location>
        <begin position="18"/>
        <end position="53"/>
    </location>
</feature>
<feature type="signal peptide" evidence="2">
    <location>
        <begin position="1"/>
        <end position="29"/>
    </location>
</feature>
<keyword evidence="2" id="KW-0732">Signal</keyword>
<reference evidence="4" key="1">
    <citation type="submission" date="2025-08" db="UniProtKB">
        <authorList>
            <consortium name="Ensembl"/>
        </authorList>
    </citation>
    <scope>IDENTIFICATION</scope>
</reference>
<name>A0A8C4UTG9_FALTI</name>
<evidence type="ECO:0000256" key="2">
    <source>
        <dbReference type="SAM" id="SignalP"/>
    </source>
</evidence>
<dbReference type="GO" id="GO:0005509">
    <property type="term" value="F:calcium ion binding"/>
    <property type="evidence" value="ECO:0007669"/>
    <property type="project" value="InterPro"/>
</dbReference>
<protein>
    <submittedName>
        <fullName evidence="4">EF-hand calcium binding domain 11</fullName>
    </submittedName>
</protein>
<dbReference type="PROSITE" id="PS50222">
    <property type="entry name" value="EF_HAND_2"/>
    <property type="match status" value="1"/>
</dbReference>
<accession>A0A8C4UTG9</accession>
<evidence type="ECO:0000256" key="1">
    <source>
        <dbReference type="ARBA" id="ARBA00022737"/>
    </source>
</evidence>
<feature type="chain" id="PRO_5034511113" evidence="2">
    <location>
        <begin position="30"/>
        <end position="162"/>
    </location>
</feature>
<dbReference type="SUPFAM" id="SSF47473">
    <property type="entry name" value="EF-hand"/>
    <property type="match status" value="1"/>
</dbReference>
<dbReference type="Proteomes" id="UP000694562">
    <property type="component" value="Unplaced"/>
</dbReference>
<evidence type="ECO:0000313" key="4">
    <source>
        <dbReference type="Ensembl" id="ENSFTIP00000017358.1"/>
    </source>
</evidence>
<dbReference type="OrthoDB" id="26525at2759"/>
<organism evidence="4 5">
    <name type="scientific">Falco tinnunculus</name>
    <name type="common">Common kestrel</name>
    <dbReference type="NCBI Taxonomy" id="100819"/>
    <lineage>
        <taxon>Eukaryota</taxon>
        <taxon>Metazoa</taxon>
        <taxon>Chordata</taxon>
        <taxon>Craniata</taxon>
        <taxon>Vertebrata</taxon>
        <taxon>Euteleostomi</taxon>
        <taxon>Archelosauria</taxon>
        <taxon>Archosauria</taxon>
        <taxon>Dinosauria</taxon>
        <taxon>Saurischia</taxon>
        <taxon>Theropoda</taxon>
        <taxon>Coelurosauria</taxon>
        <taxon>Aves</taxon>
        <taxon>Neognathae</taxon>
        <taxon>Neoaves</taxon>
        <taxon>Telluraves</taxon>
        <taxon>Australaves</taxon>
        <taxon>Falconiformes</taxon>
        <taxon>Falconidae</taxon>
        <taxon>Falco</taxon>
    </lineage>
</organism>
<reference evidence="4" key="2">
    <citation type="submission" date="2025-09" db="UniProtKB">
        <authorList>
            <consortium name="Ensembl"/>
        </authorList>
    </citation>
    <scope>IDENTIFICATION</scope>
</reference>
<evidence type="ECO:0000313" key="5">
    <source>
        <dbReference type="Proteomes" id="UP000694562"/>
    </source>
</evidence>
<evidence type="ECO:0000259" key="3">
    <source>
        <dbReference type="PROSITE" id="PS50222"/>
    </source>
</evidence>
<dbReference type="PANTHER" id="PTHR23049">
    <property type="entry name" value="MYOSIN REGULATORY LIGHT CHAIN 2"/>
    <property type="match status" value="1"/>
</dbReference>
<sequence length="162" mass="18538">ASSLYQHELPQVWGLLLLIHLKLVTVFEACDEDNKGCLSREDLKVAVAMFGYKPSKVEVDLVMSSVILQNSVNMQTFLNLMSEKKDAQLYSNETRQRFIAFDVQDGGFSTFEDFKRACNSFSPKLPEKIIVEAFRSLKLFDFTFSSCNQEINIQELSLEKFS</sequence>
<dbReference type="OMA" id="DCPGVPL"/>
<proteinExistence type="predicted"/>
<keyword evidence="1" id="KW-0677">Repeat</keyword>
<dbReference type="AlphaFoldDB" id="A0A8C4UTG9"/>
<keyword evidence="5" id="KW-1185">Reference proteome</keyword>
<dbReference type="Gene3D" id="1.10.238.10">
    <property type="entry name" value="EF-hand"/>
    <property type="match status" value="1"/>
</dbReference>
<dbReference type="InterPro" id="IPR002048">
    <property type="entry name" value="EF_hand_dom"/>
</dbReference>